<reference evidence="7" key="1">
    <citation type="submission" date="2020-12" db="EMBL/GenBank/DDBJ databases">
        <title>Metabolic potential, ecology and presence of endohyphal bacteria is reflected in genomic diversity of Mucoromycotina.</title>
        <authorList>
            <person name="Muszewska A."/>
            <person name="Okrasinska A."/>
            <person name="Steczkiewicz K."/>
            <person name="Drgas O."/>
            <person name="Orlowska M."/>
            <person name="Perlinska-Lenart U."/>
            <person name="Aleksandrzak-Piekarczyk T."/>
            <person name="Szatraj K."/>
            <person name="Zielenkiewicz U."/>
            <person name="Pilsyk S."/>
            <person name="Malc E."/>
            <person name="Mieczkowski P."/>
            <person name="Kruszewska J.S."/>
            <person name="Biernat P."/>
            <person name="Pawlowska J."/>
        </authorList>
    </citation>
    <scope>NUCLEOTIDE SEQUENCE</scope>
    <source>
        <strain evidence="7">WA0000067209</strain>
    </source>
</reference>
<keyword evidence="5" id="KW-0175">Coiled coil</keyword>
<feature type="domain" description="Cns1/TTC4 wheel" evidence="6">
    <location>
        <begin position="232"/>
        <end position="343"/>
    </location>
</feature>
<dbReference type="GO" id="GO:0005634">
    <property type="term" value="C:nucleus"/>
    <property type="evidence" value="ECO:0007669"/>
    <property type="project" value="TreeGrafter"/>
</dbReference>
<dbReference type="GO" id="GO:0051879">
    <property type="term" value="F:Hsp90 protein binding"/>
    <property type="evidence" value="ECO:0007669"/>
    <property type="project" value="InterPro"/>
</dbReference>
<dbReference type="EMBL" id="JAEPQZ010000006">
    <property type="protein sequence ID" value="KAG2180055.1"/>
    <property type="molecule type" value="Genomic_DNA"/>
</dbReference>
<evidence type="ECO:0000256" key="1">
    <source>
        <dbReference type="ARBA" id="ARBA00022737"/>
    </source>
</evidence>
<comment type="similarity">
    <text evidence="3">Belongs to the TTC4 family.</text>
</comment>
<dbReference type="SUPFAM" id="SSF48452">
    <property type="entry name" value="TPR-like"/>
    <property type="match status" value="1"/>
</dbReference>
<dbReference type="PROSITE" id="PS50005">
    <property type="entry name" value="TPR"/>
    <property type="match status" value="1"/>
</dbReference>
<evidence type="ECO:0000259" key="6">
    <source>
        <dbReference type="Pfam" id="PF18972"/>
    </source>
</evidence>
<evidence type="ECO:0000256" key="4">
    <source>
        <dbReference type="PROSITE-ProRule" id="PRU00339"/>
    </source>
</evidence>
<dbReference type="InterPro" id="IPR013105">
    <property type="entry name" value="TPR_2"/>
</dbReference>
<dbReference type="SMART" id="SM00028">
    <property type="entry name" value="TPR"/>
    <property type="match status" value="3"/>
</dbReference>
<dbReference type="AlphaFoldDB" id="A0A8H7PUC4"/>
<evidence type="ECO:0000313" key="7">
    <source>
        <dbReference type="EMBL" id="KAG2180055.1"/>
    </source>
</evidence>
<keyword evidence="8" id="KW-1185">Reference proteome</keyword>
<keyword evidence="2 4" id="KW-0802">TPR repeat</keyword>
<keyword evidence="1" id="KW-0677">Repeat</keyword>
<dbReference type="InterPro" id="IPR044059">
    <property type="entry name" value="Csn1/TTC4_wheel"/>
</dbReference>
<dbReference type="GO" id="GO:0030544">
    <property type="term" value="F:Hsp70 protein binding"/>
    <property type="evidence" value="ECO:0007669"/>
    <property type="project" value="TreeGrafter"/>
</dbReference>
<dbReference type="OrthoDB" id="420195at2759"/>
<gene>
    <name evidence="7" type="ORF">INT43_003842</name>
</gene>
<dbReference type="PANTHER" id="PTHR46035">
    <property type="entry name" value="TETRATRICOPEPTIDE REPEAT PROTEIN 4"/>
    <property type="match status" value="1"/>
</dbReference>
<evidence type="ECO:0000256" key="2">
    <source>
        <dbReference type="ARBA" id="ARBA00022803"/>
    </source>
</evidence>
<dbReference type="InterPro" id="IPR011990">
    <property type="entry name" value="TPR-like_helical_dom_sf"/>
</dbReference>
<name>A0A8H7PUC4_MORIS</name>
<accession>A0A8H7PUC4</accession>
<dbReference type="GO" id="GO:0005829">
    <property type="term" value="C:cytosol"/>
    <property type="evidence" value="ECO:0007669"/>
    <property type="project" value="TreeGrafter"/>
</dbReference>
<evidence type="ECO:0000256" key="3">
    <source>
        <dbReference type="ARBA" id="ARBA00023602"/>
    </source>
</evidence>
<sequence length="349" mass="39870">MSASAGPDTSNRPSWALDADNLDASMSEVPLFMKELPDEENDTLAALQSLAFDGTPEEIAENFKNQGNDCYKKGRIGYQDAIKFYTQALDVDCQDQKLNEACYANRAAVNLELQNYGKVLRDCAKCLGLNEKNVKALFRSAKALYALDRLAEAVDCCEHALAIDPENKAVILENVRCQKKLDQLNEKKRKEEERKRKEEEKKAKIDQLVKERNITFEVTDESVAKTAQIQLDEETNTLSWPVFFLYPEYKESDYIQAFNETNTFQDHLEVMFEQAAPWDVRKEYTLDNIEIYFENTTGLKPSLLKIGKKLPLGKILSLDKYTIKNGVASFIILSKSCAFKEEFLARYKK</sequence>
<proteinExistence type="inferred from homology"/>
<feature type="repeat" description="TPR" evidence="4">
    <location>
        <begin position="134"/>
        <end position="167"/>
    </location>
</feature>
<comment type="caution">
    <text evidence="7">The sequence shown here is derived from an EMBL/GenBank/DDBJ whole genome shotgun (WGS) entry which is preliminary data.</text>
</comment>
<dbReference type="PANTHER" id="PTHR46035:SF1">
    <property type="entry name" value="TETRATRICOPEPTIDE REPEAT PROTEIN 4"/>
    <property type="match status" value="1"/>
</dbReference>
<dbReference type="Pfam" id="PF18972">
    <property type="entry name" value="Wheel"/>
    <property type="match status" value="1"/>
</dbReference>
<dbReference type="InterPro" id="IPR019734">
    <property type="entry name" value="TPR_rpt"/>
</dbReference>
<dbReference type="Gene3D" id="1.25.40.10">
    <property type="entry name" value="Tetratricopeptide repeat domain"/>
    <property type="match status" value="1"/>
</dbReference>
<dbReference type="CDD" id="cd21380">
    <property type="entry name" value="CTWD_Cns1"/>
    <property type="match status" value="1"/>
</dbReference>
<dbReference type="Pfam" id="PF07719">
    <property type="entry name" value="TPR_2"/>
    <property type="match status" value="1"/>
</dbReference>
<feature type="coiled-coil region" evidence="5">
    <location>
        <begin position="167"/>
        <end position="208"/>
    </location>
</feature>
<organism evidence="7 8">
    <name type="scientific">Mortierella isabellina</name>
    <name type="common">Filamentous fungus</name>
    <name type="synonym">Umbelopsis isabellina</name>
    <dbReference type="NCBI Taxonomy" id="91625"/>
    <lineage>
        <taxon>Eukaryota</taxon>
        <taxon>Fungi</taxon>
        <taxon>Fungi incertae sedis</taxon>
        <taxon>Mucoromycota</taxon>
        <taxon>Mucoromycotina</taxon>
        <taxon>Umbelopsidomycetes</taxon>
        <taxon>Umbelopsidales</taxon>
        <taxon>Umbelopsidaceae</taxon>
        <taxon>Umbelopsis</taxon>
    </lineage>
</organism>
<dbReference type="Proteomes" id="UP000654370">
    <property type="component" value="Unassembled WGS sequence"/>
</dbReference>
<evidence type="ECO:0000313" key="8">
    <source>
        <dbReference type="Proteomes" id="UP000654370"/>
    </source>
</evidence>
<evidence type="ECO:0000256" key="5">
    <source>
        <dbReference type="SAM" id="Coils"/>
    </source>
</evidence>
<protein>
    <recommendedName>
        <fullName evidence="6">Cns1/TTC4 wheel domain-containing protein</fullName>
    </recommendedName>
</protein>
<dbReference type="GO" id="GO:0006457">
    <property type="term" value="P:protein folding"/>
    <property type="evidence" value="ECO:0007669"/>
    <property type="project" value="TreeGrafter"/>
</dbReference>